<evidence type="ECO:0000313" key="1">
    <source>
        <dbReference type="EMBL" id="REF89620.1"/>
    </source>
</evidence>
<reference evidence="1 2" key="1">
    <citation type="submission" date="2018-08" db="EMBL/GenBank/DDBJ databases">
        <title>Genomic Encyclopedia of Type Strains, Phase IV (KMG-IV): sequencing the most valuable type-strain genomes for metagenomic binning, comparative biology and taxonomic classification.</title>
        <authorList>
            <person name="Goeker M."/>
        </authorList>
    </citation>
    <scope>NUCLEOTIDE SEQUENCE [LARGE SCALE GENOMIC DNA]</scope>
    <source>
        <strain evidence="1 2">BW863</strain>
    </source>
</reference>
<gene>
    <name evidence="1" type="ORF">DES32_0847</name>
</gene>
<keyword evidence="2" id="KW-1185">Reference proteome</keyword>
<organism evidence="1 2">
    <name type="scientific">Methylovirgula ligni</name>
    <dbReference type="NCBI Taxonomy" id="569860"/>
    <lineage>
        <taxon>Bacteria</taxon>
        <taxon>Pseudomonadati</taxon>
        <taxon>Pseudomonadota</taxon>
        <taxon>Alphaproteobacteria</taxon>
        <taxon>Hyphomicrobiales</taxon>
        <taxon>Beijerinckiaceae</taxon>
        <taxon>Methylovirgula</taxon>
    </lineage>
</organism>
<dbReference type="EMBL" id="QUMO01000001">
    <property type="protein sequence ID" value="REF89620.1"/>
    <property type="molecule type" value="Genomic_DNA"/>
</dbReference>
<evidence type="ECO:0000313" key="2">
    <source>
        <dbReference type="Proteomes" id="UP000256900"/>
    </source>
</evidence>
<sequence length="316" mass="34676">MAWSIRYRFRVSKPLNSDAVEMRVNFGGREAKVATVNRVPFKESNWLVLSASDFETEENAHNFGEALGHAFLLAGTKQGMGIDLGDNRATSGLAKGVIDAIAEQKGRRLLSDVHGLAVYEDDGNCDFYHLEGRVTVTADPTTFLNAAVSAFDEVDGLDEDQAAALNLIGLSKSAREPLAEAVLCISAVELLSHESPWTNDQLALLENLKQQATSSTGLPIEQAEEVAKAIGSDSVFKSIRQSIKRTFAEMGMSDADWKAFDDIYDLRSKIFHGKLKRGNQVKHRELAYKARDICARFVAELIKQAHTSKVVKSATD</sequence>
<dbReference type="Proteomes" id="UP000256900">
    <property type="component" value="Unassembled WGS sequence"/>
</dbReference>
<proteinExistence type="predicted"/>
<name>A0A3D9Z5T8_9HYPH</name>
<accession>A0A3D9Z5T8</accession>
<dbReference type="RefSeq" id="WP_115835366.1">
    <property type="nucleotide sequence ID" value="NZ_CP025086.1"/>
</dbReference>
<comment type="caution">
    <text evidence="1">The sequence shown here is derived from an EMBL/GenBank/DDBJ whole genome shotgun (WGS) entry which is preliminary data.</text>
</comment>
<evidence type="ECO:0008006" key="3">
    <source>
        <dbReference type="Google" id="ProtNLM"/>
    </source>
</evidence>
<dbReference type="OrthoDB" id="8452959at2"/>
<dbReference type="AlphaFoldDB" id="A0A3D9Z5T8"/>
<protein>
    <recommendedName>
        <fullName evidence="3">Apea-like HEPN domain-containing protein</fullName>
    </recommendedName>
</protein>